<protein>
    <submittedName>
        <fullName evidence="2">Uncharacterized protein</fullName>
    </submittedName>
</protein>
<keyword evidence="3" id="KW-1185">Reference proteome</keyword>
<evidence type="ECO:0000256" key="1">
    <source>
        <dbReference type="SAM" id="MobiDB-lite"/>
    </source>
</evidence>
<evidence type="ECO:0000313" key="2">
    <source>
        <dbReference type="EMBL" id="MPC16317.1"/>
    </source>
</evidence>
<name>A0A5B7D2N5_PORTR</name>
<reference evidence="2 3" key="1">
    <citation type="submission" date="2019-05" db="EMBL/GenBank/DDBJ databases">
        <title>Another draft genome of Portunus trituberculatus and its Hox gene families provides insights of decapod evolution.</title>
        <authorList>
            <person name="Jeong J.-H."/>
            <person name="Song I."/>
            <person name="Kim S."/>
            <person name="Choi T."/>
            <person name="Kim D."/>
            <person name="Ryu S."/>
            <person name="Kim W."/>
        </authorList>
    </citation>
    <scope>NUCLEOTIDE SEQUENCE [LARGE SCALE GENOMIC DNA]</scope>
    <source>
        <tissue evidence="2">Muscle</tissue>
    </source>
</reference>
<dbReference type="EMBL" id="VSRR010000496">
    <property type="protein sequence ID" value="MPC16317.1"/>
    <property type="molecule type" value="Genomic_DNA"/>
</dbReference>
<organism evidence="2 3">
    <name type="scientific">Portunus trituberculatus</name>
    <name type="common">Swimming crab</name>
    <name type="synonym">Neptunus trituberculatus</name>
    <dbReference type="NCBI Taxonomy" id="210409"/>
    <lineage>
        <taxon>Eukaryota</taxon>
        <taxon>Metazoa</taxon>
        <taxon>Ecdysozoa</taxon>
        <taxon>Arthropoda</taxon>
        <taxon>Crustacea</taxon>
        <taxon>Multicrustacea</taxon>
        <taxon>Malacostraca</taxon>
        <taxon>Eumalacostraca</taxon>
        <taxon>Eucarida</taxon>
        <taxon>Decapoda</taxon>
        <taxon>Pleocyemata</taxon>
        <taxon>Brachyura</taxon>
        <taxon>Eubrachyura</taxon>
        <taxon>Portunoidea</taxon>
        <taxon>Portunidae</taxon>
        <taxon>Portuninae</taxon>
        <taxon>Portunus</taxon>
    </lineage>
</organism>
<feature type="compositionally biased region" description="Pro residues" evidence="1">
    <location>
        <begin position="20"/>
        <end position="31"/>
    </location>
</feature>
<proteinExistence type="predicted"/>
<dbReference type="Proteomes" id="UP000324222">
    <property type="component" value="Unassembled WGS sequence"/>
</dbReference>
<sequence length="105" mass="11365">MAVSFLIKRHEPFRSLHPPHLAPIPSMPRPPRSCRAGSVPSDRWRRRNSGEGEGLSSRVVVVVVVVVAVTDPVPSIALPKHFIEEFAKVLPAALQVMAGVTGASR</sequence>
<comment type="caution">
    <text evidence="2">The sequence shown here is derived from an EMBL/GenBank/DDBJ whole genome shotgun (WGS) entry which is preliminary data.</text>
</comment>
<feature type="region of interest" description="Disordered" evidence="1">
    <location>
        <begin position="17"/>
        <end position="53"/>
    </location>
</feature>
<accession>A0A5B7D2N5</accession>
<dbReference type="AlphaFoldDB" id="A0A5B7D2N5"/>
<gene>
    <name evidence="2" type="ORF">E2C01_009139</name>
</gene>
<evidence type="ECO:0000313" key="3">
    <source>
        <dbReference type="Proteomes" id="UP000324222"/>
    </source>
</evidence>